<proteinExistence type="predicted"/>
<evidence type="ECO:0000313" key="2">
    <source>
        <dbReference type="EMBL" id="KZZ94116.1"/>
    </source>
</evidence>
<evidence type="ECO:0000256" key="1">
    <source>
        <dbReference type="SAM" id="Coils"/>
    </source>
</evidence>
<dbReference type="OrthoDB" id="4203839at2759"/>
<gene>
    <name evidence="2" type="ORF">AAP_02209</name>
</gene>
<evidence type="ECO:0000313" key="3">
    <source>
        <dbReference type="Proteomes" id="UP000242877"/>
    </source>
</evidence>
<organism evidence="2 3">
    <name type="scientific">Ascosphaera apis ARSEF 7405</name>
    <dbReference type="NCBI Taxonomy" id="392613"/>
    <lineage>
        <taxon>Eukaryota</taxon>
        <taxon>Fungi</taxon>
        <taxon>Dikarya</taxon>
        <taxon>Ascomycota</taxon>
        <taxon>Pezizomycotina</taxon>
        <taxon>Eurotiomycetes</taxon>
        <taxon>Eurotiomycetidae</taxon>
        <taxon>Onygenales</taxon>
        <taxon>Ascosphaeraceae</taxon>
        <taxon>Ascosphaera</taxon>
    </lineage>
</organism>
<sequence>MQLQAAYNRLQTTESQLEEAQAKANRATSELQCMKKKVAELERQIKSQSVMEYSQKPAPEFMAQMQPSDDPFLRKVSLLPRTKKPEALDLSANHWSEKASYFAPTSSNSSVGTPGTVIFDHHPLSSSNHNVRCPRTLVTPQATPHNSTPHDMSPKAISTLQASPEIPGVKLPPNPTRQLDFRGRLTELFQSIATFAHLYTNRPDSLMTGTLDMTRIVDLTAAKDHEVRYLMSKQGTRRNLVTRLINQFITRQIFFYELVRGFNTTTDSEIRQLLDHLYSDTPWLVRGLVYTHLANQVLELRGSPSFCVHFQAKQSSNANDLLGLISPLVVDLPSMAPSSQCKNMRADFLTIIQTAHDIALDMLSNAYEFKPLWPATGDRFDSGWMANRDAGVIGHKVKTGKNATIELATSPAIWFVDYTKNIDNQKPELLLRANVTLHSKEEGQQ</sequence>
<comment type="caution">
    <text evidence="2">The sequence shown here is derived from an EMBL/GenBank/DDBJ whole genome shotgun (WGS) entry which is preliminary data.</text>
</comment>
<name>A0A168AMT0_9EURO</name>
<dbReference type="EMBL" id="AZGZ01000007">
    <property type="protein sequence ID" value="KZZ94116.1"/>
    <property type="molecule type" value="Genomic_DNA"/>
</dbReference>
<reference evidence="2 3" key="1">
    <citation type="journal article" date="2016" name="Genome Biol. Evol.">
        <title>Divergent and convergent evolution of fungal pathogenicity.</title>
        <authorList>
            <person name="Shang Y."/>
            <person name="Xiao G."/>
            <person name="Zheng P."/>
            <person name="Cen K."/>
            <person name="Zhan S."/>
            <person name="Wang C."/>
        </authorList>
    </citation>
    <scope>NUCLEOTIDE SEQUENCE [LARGE SCALE GENOMIC DNA]</scope>
    <source>
        <strain evidence="2 3">ARSEF 7405</strain>
    </source>
</reference>
<dbReference type="AlphaFoldDB" id="A0A168AMT0"/>
<keyword evidence="1" id="KW-0175">Coiled coil</keyword>
<dbReference type="Proteomes" id="UP000242877">
    <property type="component" value="Unassembled WGS sequence"/>
</dbReference>
<dbReference type="VEuPathDB" id="FungiDB:AAP_02209"/>
<protein>
    <submittedName>
        <fullName evidence="2">Uncharacterized protein</fullName>
    </submittedName>
</protein>
<accession>A0A168AMT0</accession>
<keyword evidence="3" id="KW-1185">Reference proteome</keyword>
<feature type="coiled-coil region" evidence="1">
    <location>
        <begin position="3"/>
        <end position="51"/>
    </location>
</feature>